<reference evidence="1" key="2">
    <citation type="submission" date="2018-05" db="EMBL/GenBank/DDBJ databases">
        <title>OgluRS3 (Oryza glumaepatula Reference Sequence Version 3).</title>
        <authorList>
            <person name="Zhang J."/>
            <person name="Kudrna D."/>
            <person name="Lee S."/>
            <person name="Talag J."/>
            <person name="Welchert J."/>
            <person name="Wing R.A."/>
        </authorList>
    </citation>
    <scope>NUCLEOTIDE SEQUENCE [LARGE SCALE GENOMIC DNA]</scope>
</reference>
<evidence type="ECO:0000313" key="1">
    <source>
        <dbReference type="EnsemblPlants" id="OGLUM12G01930.1"/>
    </source>
</evidence>
<name>A0A0E0BN98_9ORYZ</name>
<dbReference type="Gramene" id="OGLUM12G01930.1">
    <property type="protein sequence ID" value="OGLUM12G01930.1"/>
    <property type="gene ID" value="OGLUM12G01930"/>
</dbReference>
<dbReference type="Proteomes" id="UP000026961">
    <property type="component" value="Chromosome 12"/>
</dbReference>
<reference evidence="1" key="1">
    <citation type="submission" date="2015-04" db="UniProtKB">
        <authorList>
            <consortium name="EnsemblPlants"/>
        </authorList>
    </citation>
    <scope>IDENTIFICATION</scope>
</reference>
<organism evidence="1">
    <name type="scientific">Oryza glumipatula</name>
    <dbReference type="NCBI Taxonomy" id="40148"/>
    <lineage>
        <taxon>Eukaryota</taxon>
        <taxon>Viridiplantae</taxon>
        <taxon>Streptophyta</taxon>
        <taxon>Embryophyta</taxon>
        <taxon>Tracheophyta</taxon>
        <taxon>Spermatophyta</taxon>
        <taxon>Magnoliopsida</taxon>
        <taxon>Liliopsida</taxon>
        <taxon>Poales</taxon>
        <taxon>Poaceae</taxon>
        <taxon>BOP clade</taxon>
        <taxon>Oryzoideae</taxon>
        <taxon>Oryzeae</taxon>
        <taxon>Oryzinae</taxon>
        <taxon>Oryza</taxon>
    </lineage>
</organism>
<proteinExistence type="predicted"/>
<protein>
    <submittedName>
        <fullName evidence="1">Uncharacterized protein</fullName>
    </submittedName>
</protein>
<dbReference type="HOGENOM" id="CLU_2562039_0_0_1"/>
<keyword evidence="2" id="KW-1185">Reference proteome</keyword>
<accession>A0A0E0BN98</accession>
<evidence type="ECO:0000313" key="2">
    <source>
        <dbReference type="Proteomes" id="UP000026961"/>
    </source>
</evidence>
<sequence length="82" mass="9309">MGRARISWAFASPFGGRLAVRRRRGCRSRLSGIRAATAVLVRLAGRWRALFGERGGFGIRGARRRITPLQFNVRYISMPCFR</sequence>
<dbReference type="AlphaFoldDB" id="A0A0E0BN98"/>
<dbReference type="EnsemblPlants" id="OGLUM12G01930.1">
    <property type="protein sequence ID" value="OGLUM12G01930.1"/>
    <property type="gene ID" value="OGLUM12G01930"/>
</dbReference>